<dbReference type="Pfam" id="PF18266">
    <property type="entry name" value="Ncstrn_small"/>
    <property type="match status" value="1"/>
</dbReference>
<keyword evidence="7 10" id="KW-1133">Transmembrane helix</keyword>
<evidence type="ECO:0000256" key="7">
    <source>
        <dbReference type="ARBA" id="ARBA00022989"/>
    </source>
</evidence>
<dbReference type="eggNOG" id="KOG2657">
    <property type="taxonomic scope" value="Eukaryota"/>
</dbReference>
<evidence type="ECO:0000313" key="14">
    <source>
        <dbReference type="RefSeq" id="XP_007530631.2"/>
    </source>
</evidence>
<keyword evidence="4 10" id="KW-0812">Transmembrane</keyword>
<protein>
    <recommendedName>
        <fullName evidence="3">Nicastrin</fullName>
    </recommendedName>
</protein>
<evidence type="ECO:0000256" key="2">
    <source>
        <dbReference type="ARBA" id="ARBA00007717"/>
    </source>
</evidence>
<dbReference type="CTD" id="23385"/>
<organism evidence="13 14">
    <name type="scientific">Erinaceus europaeus</name>
    <name type="common">Western European hedgehog</name>
    <dbReference type="NCBI Taxonomy" id="9365"/>
    <lineage>
        <taxon>Eukaryota</taxon>
        <taxon>Metazoa</taxon>
        <taxon>Chordata</taxon>
        <taxon>Craniata</taxon>
        <taxon>Vertebrata</taxon>
        <taxon>Euteleostomi</taxon>
        <taxon>Mammalia</taxon>
        <taxon>Eutheria</taxon>
        <taxon>Laurasiatheria</taxon>
        <taxon>Eulipotyphla</taxon>
        <taxon>Erinaceidae</taxon>
        <taxon>Erinaceinae</taxon>
        <taxon>Erinaceus</taxon>
    </lineage>
</organism>
<dbReference type="RefSeq" id="XP_007530631.2">
    <property type="nucleotide sequence ID" value="XM_007530569.3"/>
</dbReference>
<evidence type="ECO:0000256" key="11">
    <source>
        <dbReference type="SAM" id="SignalP"/>
    </source>
</evidence>
<dbReference type="Gene3D" id="3.40.630.10">
    <property type="entry name" value="Zn peptidases"/>
    <property type="match status" value="1"/>
</dbReference>
<dbReference type="GO" id="GO:0099503">
    <property type="term" value="C:secretory vesicle"/>
    <property type="evidence" value="ECO:0007669"/>
    <property type="project" value="UniProtKB-ARBA"/>
</dbReference>
<dbReference type="GO" id="GO:0016485">
    <property type="term" value="P:protein processing"/>
    <property type="evidence" value="ECO:0007669"/>
    <property type="project" value="InterPro"/>
</dbReference>
<reference evidence="14" key="1">
    <citation type="submission" date="2025-08" db="UniProtKB">
        <authorList>
            <consortium name="RefSeq"/>
        </authorList>
    </citation>
    <scope>IDENTIFICATION</scope>
</reference>
<evidence type="ECO:0000256" key="6">
    <source>
        <dbReference type="ARBA" id="ARBA00022976"/>
    </source>
</evidence>
<keyword evidence="6" id="KW-0914">Notch signaling pathway</keyword>
<proteinExistence type="inferred from homology"/>
<dbReference type="CDD" id="cd03881">
    <property type="entry name" value="M28_Nicastrin"/>
    <property type="match status" value="1"/>
</dbReference>
<dbReference type="GO" id="GO:0030659">
    <property type="term" value="C:cytoplasmic vesicle membrane"/>
    <property type="evidence" value="ECO:0007669"/>
    <property type="project" value="UniProtKB-SubCell"/>
</dbReference>
<accession>A0A1S3A7I8</accession>
<evidence type="ECO:0000256" key="10">
    <source>
        <dbReference type="SAM" id="Phobius"/>
    </source>
</evidence>
<name>A0A1S3A7I8_ERIEU</name>
<keyword evidence="13" id="KW-1185">Reference proteome</keyword>
<feature type="chain" id="PRO_5047039591" description="Nicastrin" evidence="11">
    <location>
        <begin position="34"/>
        <end position="709"/>
    </location>
</feature>
<evidence type="ECO:0000256" key="1">
    <source>
        <dbReference type="ARBA" id="ARBA00004479"/>
    </source>
</evidence>
<evidence type="ECO:0000256" key="4">
    <source>
        <dbReference type="ARBA" id="ARBA00022692"/>
    </source>
</evidence>
<dbReference type="InParanoid" id="A0A1S3A7I8"/>
<comment type="similarity">
    <text evidence="2">Belongs to the nicastrin family.</text>
</comment>
<dbReference type="AlphaFoldDB" id="A0A1S3A7I8"/>
<sequence>MAVSGGGSAAGSGGRFLLHLLHFCVLLAGLCRGNSVERKIYIPLNKTAPCVRLLNATHQIGCQSSINGNTGVIHVVEKEEDLKWVLSDGPNPPYMVLLEGVLFTRSLMEKLKGRNNRIAGLAVSLAKPRPTPGYSPSVQCPNDGFGIYSDSYGPEYAHCKDVAWNILGDGLAYEDFSFPIFLLEDENETRVIKQCYQDHNLVQNGSLPTFPLCAMQLFSHMHAVLSTVTCMRRSYIQSTFSINPEIICDPLSDYNVWSLLRPINTSESMASADRVVVAATRLDSRSFFWNVAPGAESAVASFVTQLAAAEALQKVPDVATLPRNVMFVFFQGETFDYIGSSRMVYDMERGKFPVQLDNIDSFVELGQVALRNSLELWMHTDPMSQKNASVRNQVEALLDTVEKSSTGIPTLVLQRPSQSQPLPPSSLQRFLRARNISGVVLTDHSAAFHNHYFESVYDTAENINVSYPKGQSPEEDLNEVTETAKALADVATLLGRTLYQLAGGTNFSDSIQANPQTVTRLLYGFLVRSNNSWFQSFMRHDLRSFLGDGPLQHYIAVSSPTNTTYVVQYALANLTGTVVDLTREQCQDPSKAPSENKDIYEYSWVQGPLDINSTERLPQCVRSTVRLARALSPAFELKQWGSKEYSTWTESRWKDISARIFLIASKELEFITLMVGLGILIFSLVVTYCINAKADVLFMAPREPGSVSY</sequence>
<dbReference type="InterPro" id="IPR008710">
    <property type="entry name" value="Nicastrin"/>
</dbReference>
<dbReference type="GO" id="GO:0012505">
    <property type="term" value="C:endomembrane system"/>
    <property type="evidence" value="ECO:0007669"/>
    <property type="project" value="UniProtKB-ARBA"/>
</dbReference>
<evidence type="ECO:0000259" key="12">
    <source>
        <dbReference type="Pfam" id="PF18266"/>
    </source>
</evidence>
<dbReference type="GO" id="GO:0042470">
    <property type="term" value="C:melanosome"/>
    <property type="evidence" value="ECO:0007669"/>
    <property type="project" value="UniProtKB-SubCell"/>
</dbReference>
<keyword evidence="8 10" id="KW-0472">Membrane</keyword>
<dbReference type="GO" id="GO:0032991">
    <property type="term" value="C:protein-containing complex"/>
    <property type="evidence" value="ECO:0007669"/>
    <property type="project" value="UniProtKB-ARBA"/>
</dbReference>
<feature type="transmembrane region" description="Helical" evidence="10">
    <location>
        <begin position="670"/>
        <end position="690"/>
    </location>
</feature>
<feature type="domain" description="Nicastrin small lobe" evidence="12">
    <location>
        <begin position="49"/>
        <end position="223"/>
    </location>
</feature>
<dbReference type="OrthoDB" id="755951at2759"/>
<dbReference type="InterPro" id="IPR041084">
    <property type="entry name" value="Ncstrn_small"/>
</dbReference>
<dbReference type="FunCoup" id="A0A1S3A7I8">
    <property type="interactions" value="3340"/>
</dbReference>
<dbReference type="Pfam" id="PF05450">
    <property type="entry name" value="Nicastrin"/>
    <property type="match status" value="1"/>
</dbReference>
<comment type="subcellular location">
    <subcellularLocation>
        <location evidence="1">Membrane</location>
        <topology evidence="1">Single-pass type I membrane protein</topology>
    </subcellularLocation>
</comment>
<dbReference type="SUPFAM" id="SSF53187">
    <property type="entry name" value="Zn-dependent exopeptidases"/>
    <property type="match status" value="1"/>
</dbReference>
<dbReference type="GO" id="GO:0007219">
    <property type="term" value="P:Notch signaling pathway"/>
    <property type="evidence" value="ECO:0007669"/>
    <property type="project" value="UniProtKB-KW"/>
</dbReference>
<keyword evidence="5 11" id="KW-0732">Signal</keyword>
<evidence type="ECO:0000313" key="13">
    <source>
        <dbReference type="Proteomes" id="UP001652624"/>
    </source>
</evidence>
<evidence type="ECO:0000256" key="9">
    <source>
        <dbReference type="ARBA" id="ARBA00023180"/>
    </source>
</evidence>
<feature type="signal peptide" evidence="11">
    <location>
        <begin position="1"/>
        <end position="33"/>
    </location>
</feature>
<gene>
    <name evidence="14" type="primary">NCSTN</name>
</gene>
<evidence type="ECO:0000256" key="5">
    <source>
        <dbReference type="ARBA" id="ARBA00022729"/>
    </source>
</evidence>
<dbReference type="GO" id="GO:0005764">
    <property type="term" value="C:lysosome"/>
    <property type="evidence" value="ECO:0007669"/>
    <property type="project" value="UniProtKB-ARBA"/>
</dbReference>
<evidence type="ECO:0000256" key="3">
    <source>
        <dbReference type="ARBA" id="ARBA00015303"/>
    </source>
</evidence>
<dbReference type="Proteomes" id="UP001652624">
    <property type="component" value="Chromosome 9"/>
</dbReference>
<dbReference type="GO" id="GO:0007220">
    <property type="term" value="P:Notch receptor processing"/>
    <property type="evidence" value="ECO:0007669"/>
    <property type="project" value="TreeGrafter"/>
</dbReference>
<evidence type="ECO:0000256" key="8">
    <source>
        <dbReference type="ARBA" id="ARBA00023136"/>
    </source>
</evidence>
<keyword evidence="9" id="KW-0325">Glycoprotein</keyword>
<dbReference type="PANTHER" id="PTHR21092">
    <property type="entry name" value="NICASTRIN"/>
    <property type="match status" value="1"/>
</dbReference>
<dbReference type="GO" id="GO:0005886">
    <property type="term" value="C:plasma membrane"/>
    <property type="evidence" value="ECO:0007669"/>
    <property type="project" value="UniProtKB-ARBA"/>
</dbReference>
<dbReference type="GeneID" id="103120194"/>
<dbReference type="PANTHER" id="PTHR21092:SF0">
    <property type="entry name" value="NICASTRIN"/>
    <property type="match status" value="1"/>
</dbReference>